<proteinExistence type="predicted"/>
<evidence type="ECO:0000313" key="3">
    <source>
        <dbReference type="Proteomes" id="UP001552299"/>
    </source>
</evidence>
<dbReference type="EMBL" id="JANQDX010000017">
    <property type="protein sequence ID" value="KAL0908302.1"/>
    <property type="molecule type" value="Genomic_DNA"/>
</dbReference>
<organism evidence="2 3">
    <name type="scientific">Dendrobium thyrsiflorum</name>
    <name type="common">Pinecone-like raceme dendrobium</name>
    <name type="synonym">Orchid</name>
    <dbReference type="NCBI Taxonomy" id="117978"/>
    <lineage>
        <taxon>Eukaryota</taxon>
        <taxon>Viridiplantae</taxon>
        <taxon>Streptophyta</taxon>
        <taxon>Embryophyta</taxon>
        <taxon>Tracheophyta</taxon>
        <taxon>Spermatophyta</taxon>
        <taxon>Magnoliopsida</taxon>
        <taxon>Liliopsida</taxon>
        <taxon>Asparagales</taxon>
        <taxon>Orchidaceae</taxon>
        <taxon>Epidendroideae</taxon>
        <taxon>Malaxideae</taxon>
        <taxon>Dendrobiinae</taxon>
        <taxon>Dendrobium</taxon>
    </lineage>
</organism>
<comment type="caution">
    <text evidence="2">The sequence shown here is derived from an EMBL/GenBank/DDBJ whole genome shotgun (WGS) entry which is preliminary data.</text>
</comment>
<dbReference type="AlphaFoldDB" id="A0ABD0UD53"/>
<evidence type="ECO:0000313" key="2">
    <source>
        <dbReference type="EMBL" id="KAL0908302.1"/>
    </source>
</evidence>
<reference evidence="2 3" key="1">
    <citation type="journal article" date="2024" name="Plant Biotechnol. J.">
        <title>Dendrobium thyrsiflorum genome and its molecular insights into genes involved in important horticultural traits.</title>
        <authorList>
            <person name="Chen B."/>
            <person name="Wang J.Y."/>
            <person name="Zheng P.J."/>
            <person name="Li K.L."/>
            <person name="Liang Y.M."/>
            <person name="Chen X.F."/>
            <person name="Zhang C."/>
            <person name="Zhao X."/>
            <person name="He X."/>
            <person name="Zhang G.Q."/>
            <person name="Liu Z.J."/>
            <person name="Xu Q."/>
        </authorList>
    </citation>
    <scope>NUCLEOTIDE SEQUENCE [LARGE SCALE GENOMIC DNA]</scope>
    <source>
        <strain evidence="2">GZMU011</strain>
    </source>
</reference>
<name>A0ABD0UD53_DENTH</name>
<accession>A0ABD0UD53</accession>
<evidence type="ECO:0008006" key="4">
    <source>
        <dbReference type="Google" id="ProtNLM"/>
    </source>
</evidence>
<feature type="compositionally biased region" description="Basic residues" evidence="1">
    <location>
        <begin position="55"/>
        <end position="64"/>
    </location>
</feature>
<protein>
    <recommendedName>
        <fullName evidence="4">Secreted protein</fullName>
    </recommendedName>
</protein>
<gene>
    <name evidence="2" type="ORF">M5K25_022791</name>
</gene>
<dbReference type="Proteomes" id="UP001552299">
    <property type="component" value="Unassembled WGS sequence"/>
</dbReference>
<evidence type="ECO:0000256" key="1">
    <source>
        <dbReference type="SAM" id="MobiDB-lite"/>
    </source>
</evidence>
<keyword evidence="3" id="KW-1185">Reference proteome</keyword>
<sequence length="64" mass="7255">MLLPRPFLLCCFASRAVSPHGHFFIASSPRSTTSVRKSRRELARCEGNHLSPRPPRQKHSARKS</sequence>
<feature type="region of interest" description="Disordered" evidence="1">
    <location>
        <begin position="25"/>
        <end position="64"/>
    </location>
</feature>